<accession>B4G9H1</accession>
<dbReference type="HOGENOM" id="CLU_1327611_0_0_1"/>
<dbReference type="Proteomes" id="UP000008744">
    <property type="component" value="Unassembled WGS sequence"/>
</dbReference>
<reference evidence="2 3" key="1">
    <citation type="journal article" date="2007" name="Nature">
        <title>Evolution of genes and genomes on the Drosophila phylogeny.</title>
        <authorList>
            <consortium name="Drosophila 12 Genomes Consortium"/>
            <person name="Clark A.G."/>
            <person name="Eisen M.B."/>
            <person name="Smith D.R."/>
            <person name="Bergman C.M."/>
            <person name="Oliver B."/>
            <person name="Markow T.A."/>
            <person name="Kaufman T.C."/>
            <person name="Kellis M."/>
            <person name="Gelbart W."/>
            <person name="Iyer V.N."/>
            <person name="Pollard D.A."/>
            <person name="Sackton T.B."/>
            <person name="Larracuente A.M."/>
            <person name="Singh N.D."/>
            <person name="Abad J.P."/>
            <person name="Abt D.N."/>
            <person name="Adryan B."/>
            <person name="Aguade M."/>
            <person name="Akashi H."/>
            <person name="Anderson W.W."/>
            <person name="Aquadro C.F."/>
            <person name="Ardell D.H."/>
            <person name="Arguello R."/>
            <person name="Artieri C.G."/>
            <person name="Barbash D.A."/>
            <person name="Barker D."/>
            <person name="Barsanti P."/>
            <person name="Batterham P."/>
            <person name="Batzoglou S."/>
            <person name="Begun D."/>
            <person name="Bhutkar A."/>
            <person name="Blanco E."/>
            <person name="Bosak S.A."/>
            <person name="Bradley R.K."/>
            <person name="Brand A.D."/>
            <person name="Brent M.R."/>
            <person name="Brooks A.N."/>
            <person name="Brown R.H."/>
            <person name="Butlin R.K."/>
            <person name="Caggese C."/>
            <person name="Calvi B.R."/>
            <person name="Bernardo de Carvalho A."/>
            <person name="Caspi A."/>
            <person name="Castrezana S."/>
            <person name="Celniker S.E."/>
            <person name="Chang J.L."/>
            <person name="Chapple C."/>
            <person name="Chatterji S."/>
            <person name="Chinwalla A."/>
            <person name="Civetta A."/>
            <person name="Clifton S.W."/>
            <person name="Comeron J.M."/>
            <person name="Costello J.C."/>
            <person name="Coyne J.A."/>
            <person name="Daub J."/>
            <person name="David R.G."/>
            <person name="Delcher A.L."/>
            <person name="Delehaunty K."/>
            <person name="Do C.B."/>
            <person name="Ebling H."/>
            <person name="Edwards K."/>
            <person name="Eickbush T."/>
            <person name="Evans J.D."/>
            <person name="Filipski A."/>
            <person name="Findeiss S."/>
            <person name="Freyhult E."/>
            <person name="Fulton L."/>
            <person name="Fulton R."/>
            <person name="Garcia A.C."/>
            <person name="Gardiner A."/>
            <person name="Garfield D.A."/>
            <person name="Garvin B.E."/>
            <person name="Gibson G."/>
            <person name="Gilbert D."/>
            <person name="Gnerre S."/>
            <person name="Godfrey J."/>
            <person name="Good R."/>
            <person name="Gotea V."/>
            <person name="Gravely B."/>
            <person name="Greenberg A.J."/>
            <person name="Griffiths-Jones S."/>
            <person name="Gross S."/>
            <person name="Guigo R."/>
            <person name="Gustafson E.A."/>
            <person name="Haerty W."/>
            <person name="Hahn M.W."/>
            <person name="Halligan D.L."/>
            <person name="Halpern A.L."/>
            <person name="Halter G.M."/>
            <person name="Han M.V."/>
            <person name="Heger A."/>
            <person name="Hillier L."/>
            <person name="Hinrichs A.S."/>
            <person name="Holmes I."/>
            <person name="Hoskins R.A."/>
            <person name="Hubisz M.J."/>
            <person name="Hultmark D."/>
            <person name="Huntley M.A."/>
            <person name="Jaffe D.B."/>
            <person name="Jagadeeshan S."/>
            <person name="Jeck W.R."/>
            <person name="Johnson J."/>
            <person name="Jones C.D."/>
            <person name="Jordan W.C."/>
            <person name="Karpen G.H."/>
            <person name="Kataoka E."/>
            <person name="Keightley P.D."/>
            <person name="Kheradpour P."/>
            <person name="Kirkness E.F."/>
            <person name="Koerich L.B."/>
            <person name="Kristiansen K."/>
            <person name="Kudrna D."/>
            <person name="Kulathinal R.J."/>
            <person name="Kumar S."/>
            <person name="Kwok R."/>
            <person name="Lander E."/>
            <person name="Langley C.H."/>
            <person name="Lapoint R."/>
            <person name="Lazzaro B.P."/>
            <person name="Lee S.J."/>
            <person name="Levesque L."/>
            <person name="Li R."/>
            <person name="Lin C.F."/>
            <person name="Lin M.F."/>
            <person name="Lindblad-Toh K."/>
            <person name="Llopart A."/>
            <person name="Long M."/>
            <person name="Low L."/>
            <person name="Lozovsky E."/>
            <person name="Lu J."/>
            <person name="Luo M."/>
            <person name="Machado C.A."/>
            <person name="Makalowski W."/>
            <person name="Marzo M."/>
            <person name="Matsuda M."/>
            <person name="Matzkin L."/>
            <person name="McAllister B."/>
            <person name="McBride C.S."/>
            <person name="McKernan B."/>
            <person name="McKernan K."/>
            <person name="Mendez-Lago M."/>
            <person name="Minx P."/>
            <person name="Mollenhauer M.U."/>
            <person name="Montooth K."/>
            <person name="Mount S.M."/>
            <person name="Mu X."/>
            <person name="Myers E."/>
            <person name="Negre B."/>
            <person name="Newfeld S."/>
            <person name="Nielsen R."/>
            <person name="Noor M.A."/>
            <person name="O'Grady P."/>
            <person name="Pachter L."/>
            <person name="Papaceit M."/>
            <person name="Parisi M.J."/>
            <person name="Parisi M."/>
            <person name="Parts L."/>
            <person name="Pedersen J.S."/>
            <person name="Pesole G."/>
            <person name="Phillippy A.M."/>
            <person name="Ponting C.P."/>
            <person name="Pop M."/>
            <person name="Porcelli D."/>
            <person name="Powell J.R."/>
            <person name="Prohaska S."/>
            <person name="Pruitt K."/>
            <person name="Puig M."/>
            <person name="Quesneville H."/>
            <person name="Ram K.R."/>
            <person name="Rand D."/>
            <person name="Rasmussen M.D."/>
            <person name="Reed L.K."/>
            <person name="Reenan R."/>
            <person name="Reily A."/>
            <person name="Remington K.A."/>
            <person name="Rieger T.T."/>
            <person name="Ritchie M.G."/>
            <person name="Robin C."/>
            <person name="Rogers Y.H."/>
            <person name="Rohde C."/>
            <person name="Rozas J."/>
            <person name="Rubenfield M.J."/>
            <person name="Ruiz A."/>
            <person name="Russo S."/>
            <person name="Salzberg S.L."/>
            <person name="Sanchez-Gracia A."/>
            <person name="Saranga D.J."/>
            <person name="Sato H."/>
            <person name="Schaeffer S.W."/>
            <person name="Schatz M.C."/>
            <person name="Schlenke T."/>
            <person name="Schwartz R."/>
            <person name="Segarra C."/>
            <person name="Singh R.S."/>
            <person name="Sirot L."/>
            <person name="Sirota M."/>
            <person name="Sisneros N.B."/>
            <person name="Smith C.D."/>
            <person name="Smith T.F."/>
            <person name="Spieth J."/>
            <person name="Stage D.E."/>
            <person name="Stark A."/>
            <person name="Stephan W."/>
            <person name="Strausberg R.L."/>
            <person name="Strempel S."/>
            <person name="Sturgill D."/>
            <person name="Sutton G."/>
            <person name="Sutton G.G."/>
            <person name="Tao W."/>
            <person name="Teichmann S."/>
            <person name="Tobari Y.N."/>
            <person name="Tomimura Y."/>
            <person name="Tsolas J.M."/>
            <person name="Valente V.L."/>
            <person name="Venter E."/>
            <person name="Venter J.C."/>
            <person name="Vicario S."/>
            <person name="Vieira F.G."/>
            <person name="Vilella A.J."/>
            <person name="Villasante A."/>
            <person name="Walenz B."/>
            <person name="Wang J."/>
            <person name="Wasserman M."/>
            <person name="Watts T."/>
            <person name="Wilson D."/>
            <person name="Wilson R.K."/>
            <person name="Wing R.A."/>
            <person name="Wolfner M.F."/>
            <person name="Wong A."/>
            <person name="Wong G.K."/>
            <person name="Wu C.I."/>
            <person name="Wu G."/>
            <person name="Yamamoto D."/>
            <person name="Yang H.P."/>
            <person name="Yang S.P."/>
            <person name="Yorke J.A."/>
            <person name="Yoshida K."/>
            <person name="Zdobnov E."/>
            <person name="Zhang P."/>
            <person name="Zhang Y."/>
            <person name="Zimin A.V."/>
            <person name="Baldwin J."/>
            <person name="Abdouelleil A."/>
            <person name="Abdulkadir J."/>
            <person name="Abebe A."/>
            <person name="Abera B."/>
            <person name="Abreu J."/>
            <person name="Acer S.C."/>
            <person name="Aftuck L."/>
            <person name="Alexander A."/>
            <person name="An P."/>
            <person name="Anderson E."/>
            <person name="Anderson S."/>
            <person name="Arachi H."/>
            <person name="Azer M."/>
            <person name="Bachantsang P."/>
            <person name="Barry A."/>
            <person name="Bayul T."/>
            <person name="Berlin A."/>
            <person name="Bessette D."/>
            <person name="Bloom T."/>
            <person name="Blye J."/>
            <person name="Boguslavskiy L."/>
            <person name="Bonnet C."/>
            <person name="Boukhgalter B."/>
            <person name="Bourzgui I."/>
            <person name="Brown A."/>
            <person name="Cahill P."/>
            <person name="Channer S."/>
            <person name="Cheshatsang Y."/>
            <person name="Chuda L."/>
            <person name="Citroen M."/>
            <person name="Collymore A."/>
            <person name="Cooke P."/>
            <person name="Costello M."/>
            <person name="D'Aco K."/>
            <person name="Daza R."/>
            <person name="De Haan G."/>
            <person name="DeGray S."/>
            <person name="DeMaso C."/>
            <person name="Dhargay N."/>
            <person name="Dooley K."/>
            <person name="Dooley E."/>
            <person name="Doricent M."/>
            <person name="Dorje P."/>
            <person name="Dorjee K."/>
            <person name="Dupes A."/>
            <person name="Elong R."/>
            <person name="Falk J."/>
            <person name="Farina A."/>
            <person name="Faro S."/>
            <person name="Ferguson D."/>
            <person name="Fisher S."/>
            <person name="Foley C.D."/>
            <person name="Franke A."/>
            <person name="Friedrich D."/>
            <person name="Gadbois L."/>
            <person name="Gearin G."/>
            <person name="Gearin C.R."/>
            <person name="Giannoukos G."/>
            <person name="Goode T."/>
            <person name="Graham J."/>
            <person name="Grandbois E."/>
            <person name="Grewal S."/>
            <person name="Gyaltsen K."/>
            <person name="Hafez N."/>
            <person name="Hagos B."/>
            <person name="Hall J."/>
            <person name="Henson C."/>
            <person name="Hollinger A."/>
            <person name="Honan T."/>
            <person name="Huard M.D."/>
            <person name="Hughes L."/>
            <person name="Hurhula B."/>
            <person name="Husby M.E."/>
            <person name="Kamat A."/>
            <person name="Kanga B."/>
            <person name="Kashin S."/>
            <person name="Khazanovich D."/>
            <person name="Kisner P."/>
            <person name="Lance K."/>
            <person name="Lara M."/>
            <person name="Lee W."/>
            <person name="Lennon N."/>
            <person name="Letendre F."/>
            <person name="LeVine R."/>
            <person name="Lipovsky A."/>
            <person name="Liu X."/>
            <person name="Liu J."/>
            <person name="Liu S."/>
            <person name="Lokyitsang T."/>
            <person name="Lokyitsang Y."/>
            <person name="Lubonja R."/>
            <person name="Lui A."/>
            <person name="MacDonald P."/>
            <person name="Magnisalis V."/>
            <person name="Maru K."/>
            <person name="Matthews C."/>
            <person name="McCusker W."/>
            <person name="McDonough S."/>
            <person name="Mehta T."/>
            <person name="Meldrim J."/>
            <person name="Meneus L."/>
            <person name="Mihai O."/>
            <person name="Mihalev A."/>
            <person name="Mihova T."/>
            <person name="Mittelman R."/>
            <person name="Mlenga V."/>
            <person name="Montmayeur A."/>
            <person name="Mulrain L."/>
            <person name="Navidi A."/>
            <person name="Naylor J."/>
            <person name="Negash T."/>
            <person name="Nguyen T."/>
            <person name="Nguyen N."/>
            <person name="Nicol R."/>
            <person name="Norbu C."/>
            <person name="Norbu N."/>
            <person name="Novod N."/>
            <person name="O'Neill B."/>
            <person name="Osman S."/>
            <person name="Markiewicz E."/>
            <person name="Oyono O.L."/>
            <person name="Patti C."/>
            <person name="Phunkhang P."/>
            <person name="Pierre F."/>
            <person name="Priest M."/>
            <person name="Raghuraman S."/>
            <person name="Rege F."/>
            <person name="Reyes R."/>
            <person name="Rise C."/>
            <person name="Rogov P."/>
            <person name="Ross K."/>
            <person name="Ryan E."/>
            <person name="Settipalli S."/>
            <person name="Shea T."/>
            <person name="Sherpa N."/>
            <person name="Shi L."/>
            <person name="Shih D."/>
            <person name="Sparrow T."/>
            <person name="Spaulding J."/>
            <person name="Stalker J."/>
            <person name="Stange-Thomann N."/>
            <person name="Stavropoulos S."/>
            <person name="Stone C."/>
            <person name="Strader C."/>
            <person name="Tesfaye S."/>
            <person name="Thomson T."/>
            <person name="Thoulutsang Y."/>
            <person name="Thoulutsang D."/>
            <person name="Topham K."/>
            <person name="Topping I."/>
            <person name="Tsamla T."/>
            <person name="Vassiliev H."/>
            <person name="Vo A."/>
            <person name="Wangchuk T."/>
            <person name="Wangdi T."/>
            <person name="Weiand M."/>
            <person name="Wilkinson J."/>
            <person name="Wilson A."/>
            <person name="Yadav S."/>
            <person name="Young G."/>
            <person name="Yu Q."/>
            <person name="Zembek L."/>
            <person name="Zhong D."/>
            <person name="Zimmer A."/>
            <person name="Zwirko Z."/>
            <person name="Jaffe D.B."/>
            <person name="Alvarez P."/>
            <person name="Brockman W."/>
            <person name="Butler J."/>
            <person name="Chin C."/>
            <person name="Gnerre S."/>
            <person name="Grabherr M."/>
            <person name="Kleber M."/>
            <person name="Mauceli E."/>
            <person name="MacCallum I."/>
        </authorList>
    </citation>
    <scope>NUCLEOTIDE SEQUENCE [LARGE SCALE GENOMIC DNA]</scope>
    <source>
        <strain evidence="3">MSH-3 / Tucson 14011-0111.49</strain>
    </source>
</reference>
<feature type="region of interest" description="Disordered" evidence="1">
    <location>
        <begin position="98"/>
        <end position="155"/>
    </location>
</feature>
<evidence type="ECO:0000313" key="3">
    <source>
        <dbReference type="Proteomes" id="UP000008744"/>
    </source>
</evidence>
<sequence>MAMSMSMVKKRMVEGVLGAEMLMDDASLLGPLGLGAPHGLVGAPVVVPLVAAHHQVSLKGHPQLDIPGKKLLKVAGAPALDAYHYQIMYAHCVQQQQQREREQQHHQQQQQLQQHPHQRGVLVGQPQPSPPHPHPHQPPHLHQPMNSTSAFRPWGPTTQKAFMHAYNATLSSLPYTCQEPPELQNPERVVRSTDKRYAERTYQPNVA</sequence>
<feature type="region of interest" description="Disordered" evidence="1">
    <location>
        <begin position="178"/>
        <end position="207"/>
    </location>
</feature>
<proteinExistence type="predicted"/>
<evidence type="ECO:0000313" key="2">
    <source>
        <dbReference type="EMBL" id="EDW29001.1"/>
    </source>
</evidence>
<dbReference type="OrthoDB" id="3938623at2759"/>
<dbReference type="EMBL" id="CH479180">
    <property type="protein sequence ID" value="EDW29001.1"/>
    <property type="molecule type" value="Genomic_DNA"/>
</dbReference>
<feature type="compositionally biased region" description="Basic and acidic residues" evidence="1">
    <location>
        <begin position="188"/>
        <end position="199"/>
    </location>
</feature>
<dbReference type="AlphaFoldDB" id="B4G9H1"/>
<gene>
    <name evidence="2" type="primary">Dper\GL19480</name>
    <name evidence="2" type="ORF">Dper_GL19480</name>
</gene>
<feature type="compositionally biased region" description="Low complexity" evidence="1">
    <location>
        <begin position="106"/>
        <end position="115"/>
    </location>
</feature>
<protein>
    <submittedName>
        <fullName evidence="2">GL19480</fullName>
    </submittedName>
</protein>
<feature type="compositionally biased region" description="Polar residues" evidence="1">
    <location>
        <begin position="145"/>
        <end position="155"/>
    </location>
</feature>
<keyword evidence="3" id="KW-1185">Reference proteome</keyword>
<dbReference type="STRING" id="7234.B4G9H1"/>
<evidence type="ECO:0000256" key="1">
    <source>
        <dbReference type="SAM" id="MobiDB-lite"/>
    </source>
</evidence>
<name>B4G9H1_DROPE</name>
<organism evidence="3">
    <name type="scientific">Drosophila persimilis</name>
    <name type="common">Fruit fly</name>
    <dbReference type="NCBI Taxonomy" id="7234"/>
    <lineage>
        <taxon>Eukaryota</taxon>
        <taxon>Metazoa</taxon>
        <taxon>Ecdysozoa</taxon>
        <taxon>Arthropoda</taxon>
        <taxon>Hexapoda</taxon>
        <taxon>Insecta</taxon>
        <taxon>Pterygota</taxon>
        <taxon>Neoptera</taxon>
        <taxon>Endopterygota</taxon>
        <taxon>Diptera</taxon>
        <taxon>Brachycera</taxon>
        <taxon>Muscomorpha</taxon>
        <taxon>Ephydroidea</taxon>
        <taxon>Drosophilidae</taxon>
        <taxon>Drosophila</taxon>
        <taxon>Sophophora</taxon>
    </lineage>
</organism>